<name>A0AAN0YN50_PARTM</name>
<organism evidence="2 3">
    <name type="scientific">Parageobacillus thermoglucosidasius</name>
    <name type="common">Geobacillus thermoglucosidasius</name>
    <dbReference type="NCBI Taxonomy" id="1426"/>
    <lineage>
        <taxon>Bacteria</taxon>
        <taxon>Bacillati</taxon>
        <taxon>Bacillota</taxon>
        <taxon>Bacilli</taxon>
        <taxon>Bacillales</taxon>
        <taxon>Anoxybacillaceae</taxon>
        <taxon>Parageobacillus</taxon>
    </lineage>
</organism>
<sequence>MKLNKNLKTIAMSLGIGLTLLAGANVYAATQTGTLTYKDLEARYKLDVDWNWFDNDNAVAETKFVNPKSGYKVAVRLEMWKNGKMQGYKYQEDKKWAQVTYSWTGVDVYQSRHSINDVSTNKELVVRSLRDD</sequence>
<reference evidence="3" key="1">
    <citation type="journal article" date="2016" name="Genome Announc.">
        <title>Complete Genome Sequence of Geobacillus thermoglucosidasius NCIMB 11955, the Progenitor of a Bioethanol Production Strain.</title>
        <authorList>
            <person name="Sheng L."/>
            <person name="Zhang Y."/>
            <person name="Minton N.P."/>
        </authorList>
    </citation>
    <scope>NUCLEOTIDE SEQUENCE [LARGE SCALE GENOMIC DNA]</scope>
    <source>
        <strain evidence="3">NCIMB 11955</strain>
    </source>
</reference>
<proteinExistence type="predicted"/>
<dbReference type="Proteomes" id="UP000093052">
    <property type="component" value="Chromosome"/>
</dbReference>
<dbReference type="GeneID" id="56924691"/>
<keyword evidence="3" id="KW-1185">Reference proteome</keyword>
<dbReference type="AlphaFoldDB" id="A0AAN0YN50"/>
<accession>A0AAN0YN50</accession>
<dbReference type="RefSeq" id="WP_041269417.1">
    <property type="nucleotide sequence ID" value="NZ_CP012712.1"/>
</dbReference>
<gene>
    <name evidence="2" type="ORF">BCV53_04330</name>
</gene>
<evidence type="ECO:0000313" key="3">
    <source>
        <dbReference type="Proteomes" id="UP000093052"/>
    </source>
</evidence>
<dbReference type="EMBL" id="CP016622">
    <property type="protein sequence ID" value="ANZ29395.1"/>
    <property type="molecule type" value="Genomic_DNA"/>
</dbReference>
<evidence type="ECO:0000313" key="2">
    <source>
        <dbReference type="EMBL" id="ANZ29395.1"/>
    </source>
</evidence>
<evidence type="ECO:0000256" key="1">
    <source>
        <dbReference type="SAM" id="SignalP"/>
    </source>
</evidence>
<protein>
    <submittedName>
        <fullName evidence="2">Uncharacterized protein</fullName>
    </submittedName>
</protein>
<keyword evidence="1" id="KW-0732">Signal</keyword>
<dbReference type="KEGG" id="ptl:AOT13_04320"/>
<feature type="chain" id="PRO_5043045063" evidence="1">
    <location>
        <begin position="25"/>
        <end position="132"/>
    </location>
</feature>
<feature type="signal peptide" evidence="1">
    <location>
        <begin position="1"/>
        <end position="24"/>
    </location>
</feature>